<reference evidence="2 3" key="1">
    <citation type="submission" date="2021-03" db="EMBL/GenBank/DDBJ databases">
        <title>Antimicrobial resistance genes in bacteria isolated from Japanese honey, and their potential for conferring macrolide and lincosamide resistance in the American foulbrood pathogen Paenibacillus larvae.</title>
        <authorList>
            <person name="Okamoto M."/>
            <person name="Kumagai M."/>
            <person name="Kanamori H."/>
            <person name="Takamatsu D."/>
        </authorList>
    </citation>
    <scope>NUCLEOTIDE SEQUENCE [LARGE SCALE GENOMIC DNA]</scope>
    <source>
        <strain evidence="2 3">J15TS10</strain>
    </source>
</reference>
<proteinExistence type="predicted"/>
<gene>
    <name evidence="2" type="ORF">J15TS10_42680</name>
</gene>
<comment type="caution">
    <text evidence="2">The sequence shown here is derived from an EMBL/GenBank/DDBJ whole genome shotgun (WGS) entry which is preliminary data.</text>
</comment>
<protein>
    <recommendedName>
        <fullName evidence="1">Microcin J25-processing protein McjB C-terminal domain-containing protein</fullName>
    </recommendedName>
</protein>
<feature type="domain" description="Microcin J25-processing protein McjB C-terminal" evidence="1">
    <location>
        <begin position="40"/>
        <end position="130"/>
    </location>
</feature>
<name>A0ABQ4MX10_9BACL</name>
<organism evidence="2 3">
    <name type="scientific">Paenibacillus woosongensis</name>
    <dbReference type="NCBI Taxonomy" id="307580"/>
    <lineage>
        <taxon>Bacteria</taxon>
        <taxon>Bacillati</taxon>
        <taxon>Bacillota</taxon>
        <taxon>Bacilli</taxon>
        <taxon>Bacillales</taxon>
        <taxon>Paenibacillaceae</taxon>
        <taxon>Paenibacillus</taxon>
    </lineage>
</organism>
<sequence length="136" mass="16137">MRNSFQFIQIVFALIRFQIELRIYGFQKIFPKYVERYPISKHSENERKHIDRMNHLLRIIDMVCALAPFKAECLHRSFLGFRFVRTKCSIPVDLVIGVKKFPFSSHAWLVLNDKNINEDEGYTKQFIIILSSKGLK</sequence>
<dbReference type="Pfam" id="PF13471">
    <property type="entry name" value="Transglut_core3"/>
    <property type="match status" value="1"/>
</dbReference>
<dbReference type="NCBIfam" id="NF033537">
    <property type="entry name" value="lasso_biosyn_B2"/>
    <property type="match status" value="1"/>
</dbReference>
<keyword evidence="3" id="KW-1185">Reference proteome</keyword>
<evidence type="ECO:0000313" key="3">
    <source>
        <dbReference type="Proteomes" id="UP000681290"/>
    </source>
</evidence>
<dbReference type="RefSeq" id="WP_213594041.1">
    <property type="nucleotide sequence ID" value="NZ_BOSM01000009.1"/>
</dbReference>
<accession>A0ABQ4MX10</accession>
<dbReference type="EMBL" id="BOSM01000009">
    <property type="protein sequence ID" value="GIP60454.1"/>
    <property type="molecule type" value="Genomic_DNA"/>
</dbReference>
<dbReference type="Proteomes" id="UP000681290">
    <property type="component" value="Unassembled WGS sequence"/>
</dbReference>
<evidence type="ECO:0000313" key="2">
    <source>
        <dbReference type="EMBL" id="GIP60454.1"/>
    </source>
</evidence>
<evidence type="ECO:0000259" key="1">
    <source>
        <dbReference type="Pfam" id="PF13471"/>
    </source>
</evidence>
<dbReference type="InterPro" id="IPR053521">
    <property type="entry name" value="McjB-like"/>
</dbReference>
<dbReference type="InterPro" id="IPR032708">
    <property type="entry name" value="McjB_C"/>
</dbReference>